<reference evidence="3 4" key="1">
    <citation type="journal article" date="2014" name="Int. J. Syst. Evol. Microbiol.">
        <title>Complete genome sequence of Corynebacterium casei LMG S-19264T (=DSM 44701T), isolated from a smear-ripened cheese.</title>
        <authorList>
            <consortium name="US DOE Joint Genome Institute (JGI-PGF)"/>
            <person name="Walter F."/>
            <person name="Albersmeier A."/>
            <person name="Kalinowski J."/>
            <person name="Ruckert C."/>
        </authorList>
    </citation>
    <scope>NUCLEOTIDE SEQUENCE [LARGE SCALE GENOMIC DNA]</scope>
    <source>
        <strain evidence="3 4">NBRC 112289</strain>
    </source>
</reference>
<keyword evidence="4" id="KW-1185">Reference proteome</keyword>
<protein>
    <recommendedName>
        <fullName evidence="2">SseB protein N-terminal domain-containing protein</fullName>
    </recommendedName>
</protein>
<comment type="caution">
    <text evidence="3">The sequence shown here is derived from an EMBL/GenBank/DDBJ whole genome shotgun (WGS) entry which is preliminary data.</text>
</comment>
<organism evidence="3 4">
    <name type="scientific">Arenivirga flava</name>
    <dbReference type="NCBI Taxonomy" id="1930060"/>
    <lineage>
        <taxon>Bacteria</taxon>
        <taxon>Bacillati</taxon>
        <taxon>Actinomycetota</taxon>
        <taxon>Actinomycetes</taxon>
        <taxon>Micrococcales</taxon>
        <taxon>Microbacteriaceae</taxon>
        <taxon>Arenivirga</taxon>
    </lineage>
</organism>
<feature type="domain" description="SseB protein N-terminal" evidence="2">
    <location>
        <begin position="39"/>
        <end position="161"/>
    </location>
</feature>
<evidence type="ECO:0000313" key="3">
    <source>
        <dbReference type="EMBL" id="GMA27097.1"/>
    </source>
</evidence>
<sequence>MPEQDHDPLKDSAGRPWAGRQFEENRSAADDGSAPPELLAAVVAFRCGETGPAAVVDALRGARLLIPLVAKLGESGEGAHGRTVDKSAELAIVTVAGPDGRDVLPVFSSVTAMAAWNPKARPVPADGVRVALAAASERTDLVVLDPASETEFALRRPAVWAMAQGDPWMPAHDDPDVLAAFADVVAPEPRIDGMLVRAGDPDARMRGPEIVLRLRLRPGLDRAELQELLDGVQRRIAASTVIADRVDSMSLKLETAG</sequence>
<evidence type="ECO:0000313" key="4">
    <source>
        <dbReference type="Proteomes" id="UP001157160"/>
    </source>
</evidence>
<proteinExistence type="predicted"/>
<evidence type="ECO:0000259" key="2">
    <source>
        <dbReference type="Pfam" id="PF07179"/>
    </source>
</evidence>
<name>A0AA37UP27_9MICO</name>
<dbReference type="Pfam" id="PF07179">
    <property type="entry name" value="SseB"/>
    <property type="match status" value="1"/>
</dbReference>
<dbReference type="EMBL" id="BSUL01000001">
    <property type="protein sequence ID" value="GMA27097.1"/>
    <property type="molecule type" value="Genomic_DNA"/>
</dbReference>
<dbReference type="AlphaFoldDB" id="A0AA37UP27"/>
<feature type="region of interest" description="Disordered" evidence="1">
    <location>
        <begin position="1"/>
        <end position="33"/>
    </location>
</feature>
<dbReference type="InterPro" id="IPR009839">
    <property type="entry name" value="SseB_N"/>
</dbReference>
<gene>
    <name evidence="3" type="ORF">GCM10025874_03500</name>
</gene>
<dbReference type="RefSeq" id="WP_284229394.1">
    <property type="nucleotide sequence ID" value="NZ_BSUL01000001.1"/>
</dbReference>
<accession>A0AA37UP27</accession>
<feature type="compositionally biased region" description="Basic and acidic residues" evidence="1">
    <location>
        <begin position="1"/>
        <end position="13"/>
    </location>
</feature>
<evidence type="ECO:0000256" key="1">
    <source>
        <dbReference type="SAM" id="MobiDB-lite"/>
    </source>
</evidence>
<dbReference type="Proteomes" id="UP001157160">
    <property type="component" value="Unassembled WGS sequence"/>
</dbReference>